<dbReference type="InterPro" id="IPR041492">
    <property type="entry name" value="HAD_2"/>
</dbReference>
<keyword evidence="1" id="KW-0378">Hydrolase</keyword>
<sequence length="219" mass="23972">MKTDLVLWDWNGTLLNDVSLCLDALNRLLARFGYSQRYDLDGYRKIFGFPVEEYYLRAGFDFSRNSFDELAKSYMADYTPASVACPLTDDARPTLDRLHQAGLRQVILSASPIDTLQRQTAERGVADCFDTMLGLGDIYAKSKVELGLSYLERSGFDPARAVMIGDSTHDYQVARALGVECILYSGGHQSAQVLAATGAPVVPTLTAAADRILAGQAAN</sequence>
<evidence type="ECO:0000313" key="2">
    <source>
        <dbReference type="Proteomes" id="UP000768567"/>
    </source>
</evidence>
<dbReference type="SUPFAM" id="SSF56784">
    <property type="entry name" value="HAD-like"/>
    <property type="match status" value="1"/>
</dbReference>
<dbReference type="InterPro" id="IPR023198">
    <property type="entry name" value="PGP-like_dom2"/>
</dbReference>
<keyword evidence="2" id="KW-1185">Reference proteome</keyword>
<dbReference type="PANTHER" id="PTHR43434:SF1">
    <property type="entry name" value="PHOSPHOGLYCOLATE PHOSPHATASE"/>
    <property type="match status" value="1"/>
</dbReference>
<dbReference type="EMBL" id="JADCKC010000001">
    <property type="protein sequence ID" value="MBE5037141.1"/>
    <property type="molecule type" value="Genomic_DNA"/>
</dbReference>
<organism evidence="1 2">
    <name type="scientific">Gemmiger gallinarum</name>
    <dbReference type="NCBI Taxonomy" id="2779354"/>
    <lineage>
        <taxon>Bacteria</taxon>
        <taxon>Bacillati</taxon>
        <taxon>Bacillota</taxon>
        <taxon>Clostridia</taxon>
        <taxon>Eubacteriales</taxon>
        <taxon>Gemmiger</taxon>
    </lineage>
</organism>
<gene>
    <name evidence="1" type="ORF">INF35_05010</name>
</gene>
<proteinExistence type="predicted"/>
<protein>
    <submittedName>
        <fullName evidence="1">HAD family hydrolase</fullName>
    </submittedName>
</protein>
<dbReference type="GO" id="GO:0016787">
    <property type="term" value="F:hydrolase activity"/>
    <property type="evidence" value="ECO:0007669"/>
    <property type="project" value="UniProtKB-KW"/>
</dbReference>
<dbReference type="RefSeq" id="WP_193500392.1">
    <property type="nucleotide sequence ID" value="NZ_JADCKC010000001.1"/>
</dbReference>
<evidence type="ECO:0000313" key="1">
    <source>
        <dbReference type="EMBL" id="MBE5037141.1"/>
    </source>
</evidence>
<reference evidence="1 2" key="1">
    <citation type="submission" date="2020-10" db="EMBL/GenBank/DDBJ databases">
        <title>ChiBAC.</title>
        <authorList>
            <person name="Zenner C."/>
            <person name="Hitch T.C.A."/>
            <person name="Clavel T."/>
        </authorList>
    </citation>
    <scope>NUCLEOTIDE SEQUENCE [LARGE SCALE GENOMIC DNA]</scope>
    <source>
        <strain evidence="1 2">DSM 109015</strain>
    </source>
</reference>
<dbReference type="PANTHER" id="PTHR43434">
    <property type="entry name" value="PHOSPHOGLYCOLATE PHOSPHATASE"/>
    <property type="match status" value="1"/>
</dbReference>
<dbReference type="Proteomes" id="UP000768567">
    <property type="component" value="Unassembled WGS sequence"/>
</dbReference>
<dbReference type="InterPro" id="IPR023214">
    <property type="entry name" value="HAD_sf"/>
</dbReference>
<dbReference type="SFLD" id="SFLDG01129">
    <property type="entry name" value="C1.5:_HAD__Beta-PGM__Phosphata"/>
    <property type="match status" value="1"/>
</dbReference>
<dbReference type="SFLD" id="SFLDS00003">
    <property type="entry name" value="Haloacid_Dehalogenase"/>
    <property type="match status" value="1"/>
</dbReference>
<comment type="caution">
    <text evidence="1">The sequence shown here is derived from an EMBL/GenBank/DDBJ whole genome shotgun (WGS) entry which is preliminary data.</text>
</comment>
<dbReference type="InterPro" id="IPR036412">
    <property type="entry name" value="HAD-like_sf"/>
</dbReference>
<accession>A0ABR9R1Z8</accession>
<dbReference type="Gene3D" id="1.10.150.240">
    <property type="entry name" value="Putative phosphatase, domain 2"/>
    <property type="match status" value="1"/>
</dbReference>
<dbReference type="InterPro" id="IPR050155">
    <property type="entry name" value="HAD-like_hydrolase_sf"/>
</dbReference>
<name>A0ABR9R1Z8_9FIRM</name>
<dbReference type="Gene3D" id="3.40.50.1000">
    <property type="entry name" value="HAD superfamily/HAD-like"/>
    <property type="match status" value="1"/>
</dbReference>
<dbReference type="Pfam" id="PF13419">
    <property type="entry name" value="HAD_2"/>
    <property type="match status" value="1"/>
</dbReference>